<dbReference type="AlphaFoldDB" id="A0A0C2TVR0"/>
<evidence type="ECO:0000256" key="2">
    <source>
        <dbReference type="ARBA" id="ARBA00006419"/>
    </source>
</evidence>
<dbReference type="InterPro" id="IPR007255">
    <property type="entry name" value="COG8"/>
</dbReference>
<evidence type="ECO:0000256" key="9">
    <source>
        <dbReference type="SAM" id="MobiDB-lite"/>
    </source>
</evidence>
<name>A0A0C2TVR0_AMAMK</name>
<evidence type="ECO:0000256" key="1">
    <source>
        <dbReference type="ARBA" id="ARBA00004395"/>
    </source>
</evidence>
<dbReference type="OrthoDB" id="1661054at2759"/>
<evidence type="ECO:0000256" key="4">
    <source>
        <dbReference type="ARBA" id="ARBA00022448"/>
    </source>
</evidence>
<dbReference type="Pfam" id="PF04124">
    <property type="entry name" value="Dor1"/>
    <property type="match status" value="2"/>
</dbReference>
<comment type="subcellular location">
    <subcellularLocation>
        <location evidence="1">Golgi apparatus membrane</location>
        <topology evidence="1">Peripheral membrane protein</topology>
    </subcellularLocation>
</comment>
<dbReference type="GO" id="GO:0017119">
    <property type="term" value="C:Golgi transport complex"/>
    <property type="evidence" value="ECO:0007669"/>
    <property type="project" value="InterPro"/>
</dbReference>
<gene>
    <name evidence="10" type="ORF">M378DRAFT_154994</name>
</gene>
<dbReference type="InParanoid" id="A0A0C2TVR0"/>
<dbReference type="GO" id="GO:0015031">
    <property type="term" value="P:protein transport"/>
    <property type="evidence" value="ECO:0007669"/>
    <property type="project" value="UniProtKB-KW"/>
</dbReference>
<keyword evidence="7" id="KW-0472">Membrane</keyword>
<evidence type="ECO:0000313" key="11">
    <source>
        <dbReference type="Proteomes" id="UP000054549"/>
    </source>
</evidence>
<evidence type="ECO:0000256" key="3">
    <source>
        <dbReference type="ARBA" id="ARBA00020983"/>
    </source>
</evidence>
<dbReference type="STRING" id="946122.A0A0C2TVR0"/>
<evidence type="ECO:0000256" key="5">
    <source>
        <dbReference type="ARBA" id="ARBA00022927"/>
    </source>
</evidence>
<keyword evidence="11" id="KW-1185">Reference proteome</keyword>
<proteinExistence type="inferred from homology"/>
<organism evidence="10 11">
    <name type="scientific">Amanita muscaria (strain Koide BX008)</name>
    <dbReference type="NCBI Taxonomy" id="946122"/>
    <lineage>
        <taxon>Eukaryota</taxon>
        <taxon>Fungi</taxon>
        <taxon>Dikarya</taxon>
        <taxon>Basidiomycota</taxon>
        <taxon>Agaricomycotina</taxon>
        <taxon>Agaricomycetes</taxon>
        <taxon>Agaricomycetidae</taxon>
        <taxon>Agaricales</taxon>
        <taxon>Pluteineae</taxon>
        <taxon>Amanitaceae</taxon>
        <taxon>Amanita</taxon>
    </lineage>
</organism>
<dbReference type="Proteomes" id="UP000054549">
    <property type="component" value="Unassembled WGS sequence"/>
</dbReference>
<accession>A0A0C2TVR0</accession>
<evidence type="ECO:0000256" key="6">
    <source>
        <dbReference type="ARBA" id="ARBA00023034"/>
    </source>
</evidence>
<evidence type="ECO:0000256" key="8">
    <source>
        <dbReference type="ARBA" id="ARBA00031347"/>
    </source>
</evidence>
<keyword evidence="5" id="KW-0653">Protein transport</keyword>
<dbReference type="EMBL" id="KN818222">
    <property type="protein sequence ID" value="KIL71429.1"/>
    <property type="molecule type" value="Genomic_DNA"/>
</dbReference>
<reference evidence="10 11" key="1">
    <citation type="submission" date="2014-04" db="EMBL/GenBank/DDBJ databases">
        <title>Evolutionary Origins and Diversification of the Mycorrhizal Mutualists.</title>
        <authorList>
            <consortium name="DOE Joint Genome Institute"/>
            <consortium name="Mycorrhizal Genomics Consortium"/>
            <person name="Kohler A."/>
            <person name="Kuo A."/>
            <person name="Nagy L.G."/>
            <person name="Floudas D."/>
            <person name="Copeland A."/>
            <person name="Barry K.W."/>
            <person name="Cichocki N."/>
            <person name="Veneault-Fourrey C."/>
            <person name="LaButti K."/>
            <person name="Lindquist E.A."/>
            <person name="Lipzen A."/>
            <person name="Lundell T."/>
            <person name="Morin E."/>
            <person name="Murat C."/>
            <person name="Riley R."/>
            <person name="Ohm R."/>
            <person name="Sun H."/>
            <person name="Tunlid A."/>
            <person name="Henrissat B."/>
            <person name="Grigoriev I.V."/>
            <person name="Hibbett D.S."/>
            <person name="Martin F."/>
        </authorList>
    </citation>
    <scope>NUCLEOTIDE SEQUENCE [LARGE SCALE GENOMIC DNA]</scope>
    <source>
        <strain evidence="10 11">Koide BX008</strain>
    </source>
</reference>
<keyword evidence="4" id="KW-0813">Transport</keyword>
<keyword evidence="6" id="KW-0333">Golgi apparatus</keyword>
<evidence type="ECO:0000313" key="10">
    <source>
        <dbReference type="EMBL" id="KIL71429.1"/>
    </source>
</evidence>
<feature type="region of interest" description="Disordered" evidence="9">
    <location>
        <begin position="241"/>
        <end position="264"/>
    </location>
</feature>
<evidence type="ECO:0000256" key="7">
    <source>
        <dbReference type="ARBA" id="ARBA00023136"/>
    </source>
</evidence>
<protein>
    <recommendedName>
        <fullName evidence="3">Conserved oligomeric Golgi complex subunit 8</fullName>
    </recommendedName>
    <alternativeName>
        <fullName evidence="8">Component of oligomeric Golgi complex 8</fullName>
    </alternativeName>
</protein>
<dbReference type="HOGENOM" id="CLU_017968_2_0_1"/>
<dbReference type="GO" id="GO:0000139">
    <property type="term" value="C:Golgi membrane"/>
    <property type="evidence" value="ECO:0007669"/>
    <property type="project" value="UniProtKB-SubCell"/>
</dbReference>
<dbReference type="PANTHER" id="PTHR21311:SF0">
    <property type="entry name" value="CONSERVED OLIGOMERIC GOLGI COMPLEX SUBUNIT 8"/>
    <property type="match status" value="1"/>
</dbReference>
<dbReference type="PANTHER" id="PTHR21311">
    <property type="entry name" value="CONSERVED OLIGOMERIC GOLGI COMPLEX COMPONENT 8"/>
    <property type="match status" value="1"/>
</dbReference>
<sequence>METVTDILPSSLLPPSSSTQAYLNHLTSLALPSLLDEPGSLQTQTHHLTSSLSSLIHTAYPTFISLHDTSRALDSTLSSLSNSLDSLISTSLPNLDASTSSWREKTESLLDERRRARIVLEQHDKLRDLLDIPILMETCVRNGHFSEALSLRSHVEALVATHAERTKKIGDKGKRKELSEDETQIQPPEILSSILSEVNYAIDQMHLSLLQTLHDPAKKLPALWKAVNFLRKMDVLRDVRSSEEDERDLINNGETRNHDPEGDYTLSSEEQLALAFLTGRETCLKSVLDTLKRDIERVVSLLEQHGYSKAHEPPSKRTDSSIGDREREDLARYLKKYIDAWREGVYDIVMQYSTIFLERLVQPQATDITLHTSTDINHTQPNAKLSIPSATKRLIARLHALITTHATHVIGTHLLPVISKSFPFLSMSLLSPLLTQLTYCAGAFSRVGLDFRSILVGITEDAIELIITRGLNDISRRWSRRMRKAGLSDTDKERKRDRTSLIGIKKIRIQELPTAWLVVSSAATNPPLPPAPDSAPNIPPQLLASYPPLAAFTNALMDVLNGLRLLAPVKVYGAVKRVLEEDTLATCGEAMLEYIKQVIGSSGSGEGDEGGANERKVAVATGRVYFEVLVPFVRRALIEGVYGVKETEELKVSRKLEVVLNLWKSWTQPQ</sequence>
<dbReference type="GO" id="GO:0006891">
    <property type="term" value="P:intra-Golgi vesicle-mediated transport"/>
    <property type="evidence" value="ECO:0007669"/>
    <property type="project" value="TreeGrafter"/>
</dbReference>
<comment type="similarity">
    <text evidence="2">Belongs to the COG8 family.</text>
</comment>